<gene>
    <name evidence="2" type="ORF">SETTUDRAFT_169309</name>
</gene>
<reference evidence="2 3" key="1">
    <citation type="journal article" date="2012" name="PLoS Pathog.">
        <title>Diverse lifestyles and strategies of plant pathogenesis encoded in the genomes of eighteen Dothideomycetes fungi.</title>
        <authorList>
            <person name="Ohm R.A."/>
            <person name="Feau N."/>
            <person name="Henrissat B."/>
            <person name="Schoch C.L."/>
            <person name="Horwitz B.A."/>
            <person name="Barry K.W."/>
            <person name="Condon B.J."/>
            <person name="Copeland A.C."/>
            <person name="Dhillon B."/>
            <person name="Glaser F."/>
            <person name="Hesse C.N."/>
            <person name="Kosti I."/>
            <person name="LaButti K."/>
            <person name="Lindquist E.A."/>
            <person name="Lucas S."/>
            <person name="Salamov A.A."/>
            <person name="Bradshaw R.E."/>
            <person name="Ciuffetti L."/>
            <person name="Hamelin R.C."/>
            <person name="Kema G.H.J."/>
            <person name="Lawrence C."/>
            <person name="Scott J.A."/>
            <person name="Spatafora J.W."/>
            <person name="Turgeon B.G."/>
            <person name="de Wit P.J.G.M."/>
            <person name="Zhong S."/>
            <person name="Goodwin S.B."/>
            <person name="Grigoriev I.V."/>
        </authorList>
    </citation>
    <scope>NUCLEOTIDE SEQUENCE [LARGE SCALE GENOMIC DNA]</scope>
    <source>
        <strain evidence="3">28A</strain>
    </source>
</reference>
<accession>R0IN45</accession>
<organism evidence="2 3">
    <name type="scientific">Exserohilum turcicum (strain 28A)</name>
    <name type="common">Northern leaf blight fungus</name>
    <name type="synonym">Setosphaeria turcica</name>
    <dbReference type="NCBI Taxonomy" id="671987"/>
    <lineage>
        <taxon>Eukaryota</taxon>
        <taxon>Fungi</taxon>
        <taxon>Dikarya</taxon>
        <taxon>Ascomycota</taxon>
        <taxon>Pezizomycotina</taxon>
        <taxon>Dothideomycetes</taxon>
        <taxon>Pleosporomycetidae</taxon>
        <taxon>Pleosporales</taxon>
        <taxon>Pleosporineae</taxon>
        <taxon>Pleosporaceae</taxon>
        <taxon>Exserohilum</taxon>
    </lineage>
</organism>
<evidence type="ECO:0000313" key="3">
    <source>
        <dbReference type="Proteomes" id="UP000016935"/>
    </source>
</evidence>
<dbReference type="RefSeq" id="XP_008026191.1">
    <property type="nucleotide sequence ID" value="XM_008028000.1"/>
</dbReference>
<dbReference type="AlphaFoldDB" id="R0IN45"/>
<evidence type="ECO:0008006" key="4">
    <source>
        <dbReference type="Google" id="ProtNLM"/>
    </source>
</evidence>
<keyword evidence="1" id="KW-0732">Signal</keyword>
<feature type="chain" id="PRO_5004343635" description="Secreted protein" evidence="1">
    <location>
        <begin position="23"/>
        <end position="79"/>
    </location>
</feature>
<protein>
    <recommendedName>
        <fullName evidence="4">Secreted protein</fullName>
    </recommendedName>
</protein>
<name>R0IN45_EXST2</name>
<evidence type="ECO:0000256" key="1">
    <source>
        <dbReference type="SAM" id="SignalP"/>
    </source>
</evidence>
<keyword evidence="3" id="KW-1185">Reference proteome</keyword>
<proteinExistence type="predicted"/>
<sequence length="79" mass="8736">MFQHGLHGRWRLICLELLLGEAVLFEWLESVTFGPKAQCPPGSGRIRVSPQCSNACLKSQTRIPRIMGSCFASEAMALC</sequence>
<dbReference type="EMBL" id="KB908604">
    <property type="protein sequence ID" value="EOA86196.1"/>
    <property type="molecule type" value="Genomic_DNA"/>
</dbReference>
<dbReference type="HOGENOM" id="CLU_2607520_0_0_1"/>
<reference evidence="2 3" key="2">
    <citation type="journal article" date="2013" name="PLoS Genet.">
        <title>Comparative genome structure, secondary metabolite, and effector coding capacity across Cochliobolus pathogens.</title>
        <authorList>
            <person name="Condon B.J."/>
            <person name="Leng Y."/>
            <person name="Wu D."/>
            <person name="Bushley K.E."/>
            <person name="Ohm R.A."/>
            <person name="Otillar R."/>
            <person name="Martin J."/>
            <person name="Schackwitz W."/>
            <person name="Grimwood J."/>
            <person name="MohdZainudin N."/>
            <person name="Xue C."/>
            <person name="Wang R."/>
            <person name="Manning V.A."/>
            <person name="Dhillon B."/>
            <person name="Tu Z.J."/>
            <person name="Steffenson B.J."/>
            <person name="Salamov A."/>
            <person name="Sun H."/>
            <person name="Lowry S."/>
            <person name="LaButti K."/>
            <person name="Han J."/>
            <person name="Copeland A."/>
            <person name="Lindquist E."/>
            <person name="Barry K."/>
            <person name="Schmutz J."/>
            <person name="Baker S.E."/>
            <person name="Ciuffetti L.M."/>
            <person name="Grigoriev I.V."/>
            <person name="Zhong S."/>
            <person name="Turgeon B.G."/>
        </authorList>
    </citation>
    <scope>NUCLEOTIDE SEQUENCE [LARGE SCALE GENOMIC DNA]</scope>
    <source>
        <strain evidence="3">28A</strain>
    </source>
</reference>
<dbReference type="Proteomes" id="UP000016935">
    <property type="component" value="Unassembled WGS sequence"/>
</dbReference>
<feature type="signal peptide" evidence="1">
    <location>
        <begin position="1"/>
        <end position="22"/>
    </location>
</feature>
<dbReference type="GeneID" id="19400860"/>
<evidence type="ECO:0000313" key="2">
    <source>
        <dbReference type="EMBL" id="EOA86196.1"/>
    </source>
</evidence>